<proteinExistence type="predicted"/>
<sequence length="162" mass="18211">MPVRRTTATHLAVSIFRVALAKQQPTAISRWSPILAYAVPRPPGDRASEIRAPGALSTIRLRLPWWRHRTSRVPDARPIPRRCKLKRRGNFGQSPAVQCNREIRFLHCQRCCLARPDLLQIKAHGRFSCGLLDENSGAMAQIAAGSRAWTVARHPREPQSPS</sequence>
<dbReference type="KEGG" id="vg:34567790"/>
<dbReference type="RefSeq" id="YP_009430212.1">
    <property type="nucleotide sequence ID" value="NC_021858.1"/>
</dbReference>
<dbReference type="EMBL" id="KC977570">
    <property type="protein sequence ID" value="ATE82503.1"/>
    <property type="molecule type" value="Genomic_DNA"/>
</dbReference>
<dbReference type="Proteomes" id="UP000201566">
    <property type="component" value="Segment"/>
</dbReference>
<protein>
    <submittedName>
        <fullName evidence="1">Uncharacterized protein</fullName>
    </submittedName>
</protein>
<evidence type="ECO:0000313" key="1">
    <source>
        <dbReference type="EMBL" id="ATE82503.1"/>
    </source>
</evidence>
<reference evidence="1 2" key="1">
    <citation type="journal article" date="2013" name="Science">
        <title>Pandoraviruses: amoeba viruses with genomes up to 2.5 Mb reaching that of parasitic eukaryotes.</title>
        <authorList>
            <person name="Philippe N."/>
            <person name="Legendre M."/>
            <person name="Doutre G."/>
            <person name="Coute Y."/>
            <person name="Poirot O."/>
            <person name="Lescot M."/>
            <person name="Arslan D."/>
            <person name="Seltzer V."/>
            <person name="Bertaux L."/>
            <person name="Bruley C."/>
            <person name="Garin J."/>
            <person name="Claverie J.M."/>
            <person name="Abergel C."/>
        </authorList>
    </citation>
    <scope>NUCLEOTIDE SEQUENCE [LARGE SCALE GENOMIC DNA]</scope>
    <source>
        <strain evidence="1">Melbourne</strain>
    </source>
</reference>
<evidence type="ECO:0000313" key="2">
    <source>
        <dbReference type="Proteomes" id="UP000201566"/>
    </source>
</evidence>
<dbReference type="GeneID" id="34567790"/>
<organism evidence="1 2">
    <name type="scientific">Pandoravirus dulcis</name>
    <dbReference type="NCBI Taxonomy" id="1349409"/>
    <lineage>
        <taxon>Viruses</taxon>
        <taxon>Pandoravirus</taxon>
    </lineage>
</organism>
<accession>A0A291AU07</accession>
<gene>
    <name evidence="1" type="ORF">pdul_cds_406</name>
</gene>
<name>A0A291AU07_9VIRU</name>